<keyword evidence="3" id="KW-1185">Reference proteome</keyword>
<dbReference type="PANTHER" id="PTHR43760:SF1">
    <property type="entry name" value="ENDORIBONUCLEASE L-PSP_CHORISMATE MUTASE-LIKE DOMAIN-CONTAINING PROTEIN"/>
    <property type="match status" value="1"/>
</dbReference>
<sequence>MSGPLDRLAELGITLPEAPRAAGSYLPVQRSGDLLFTAGQLPFVDGALPATGRVGAEVSAEDAKDFARQAAVNLLAAVHAAVGLDAVEQVVKVVGFVASAEGFNGQPGVINGASDLLVEVFGEQGRHARSAVGVAELPLGAPVEVEAVLRVR</sequence>
<dbReference type="InterPro" id="IPR013813">
    <property type="entry name" value="Endoribo_LPSP/chorism_mut-like"/>
</dbReference>
<dbReference type="SUPFAM" id="SSF55298">
    <property type="entry name" value="YjgF-like"/>
    <property type="match status" value="1"/>
</dbReference>
<gene>
    <name evidence="2" type="ORF">GCM10011594_27110</name>
</gene>
<proteinExistence type="predicted"/>
<comment type="caution">
    <text evidence="2">The sequence shown here is derived from an EMBL/GenBank/DDBJ whole genome shotgun (WGS) entry which is preliminary data.</text>
</comment>
<evidence type="ECO:0000259" key="1">
    <source>
        <dbReference type="Pfam" id="PF14588"/>
    </source>
</evidence>
<dbReference type="RefSeq" id="WP_188942190.1">
    <property type="nucleotide sequence ID" value="NZ_BMNA01000004.1"/>
</dbReference>
<dbReference type="AlphaFoldDB" id="A0A917T0Y0"/>
<dbReference type="InterPro" id="IPR035959">
    <property type="entry name" value="RutC-like_sf"/>
</dbReference>
<reference evidence="2" key="1">
    <citation type="journal article" date="2014" name="Int. J. Syst. Evol. Microbiol.">
        <title>Complete genome sequence of Corynebacterium casei LMG S-19264T (=DSM 44701T), isolated from a smear-ripened cheese.</title>
        <authorList>
            <consortium name="US DOE Joint Genome Institute (JGI-PGF)"/>
            <person name="Walter F."/>
            <person name="Albersmeier A."/>
            <person name="Kalinowski J."/>
            <person name="Ruckert C."/>
        </authorList>
    </citation>
    <scope>NUCLEOTIDE SEQUENCE</scope>
    <source>
        <strain evidence="2">CGMCC 4.7308</strain>
    </source>
</reference>
<accession>A0A917T0Y0</accession>
<dbReference type="CDD" id="cd02199">
    <property type="entry name" value="YjgF_YER057c_UK114_like_1"/>
    <property type="match status" value="1"/>
</dbReference>
<feature type="domain" description="Endoribonuclease L-PSP/chorismate mutase-like" evidence="1">
    <location>
        <begin position="7"/>
        <end position="139"/>
    </location>
</feature>
<reference evidence="2" key="2">
    <citation type="submission" date="2020-09" db="EMBL/GenBank/DDBJ databases">
        <authorList>
            <person name="Sun Q."/>
            <person name="Zhou Y."/>
        </authorList>
    </citation>
    <scope>NUCLEOTIDE SEQUENCE</scope>
    <source>
        <strain evidence="2">CGMCC 4.7308</strain>
    </source>
</reference>
<dbReference type="PANTHER" id="PTHR43760">
    <property type="entry name" value="ENDORIBONUCLEASE-RELATED"/>
    <property type="match status" value="1"/>
</dbReference>
<dbReference type="EMBL" id="BMNA01000004">
    <property type="protein sequence ID" value="GGM05455.1"/>
    <property type="molecule type" value="Genomic_DNA"/>
</dbReference>
<dbReference type="Proteomes" id="UP000655208">
    <property type="component" value="Unassembled WGS sequence"/>
</dbReference>
<evidence type="ECO:0000313" key="2">
    <source>
        <dbReference type="EMBL" id="GGM05455.1"/>
    </source>
</evidence>
<dbReference type="Gene3D" id="3.30.1330.40">
    <property type="entry name" value="RutC-like"/>
    <property type="match status" value="1"/>
</dbReference>
<dbReference type="Pfam" id="PF14588">
    <property type="entry name" value="YjgF_endoribonc"/>
    <property type="match status" value="1"/>
</dbReference>
<organism evidence="2 3">
    <name type="scientific">Nakamurella endophytica</name>
    <dbReference type="NCBI Taxonomy" id="1748367"/>
    <lineage>
        <taxon>Bacteria</taxon>
        <taxon>Bacillati</taxon>
        <taxon>Actinomycetota</taxon>
        <taxon>Actinomycetes</taxon>
        <taxon>Nakamurellales</taxon>
        <taxon>Nakamurellaceae</taxon>
        <taxon>Nakamurella</taxon>
    </lineage>
</organism>
<name>A0A917T0Y0_9ACTN</name>
<evidence type="ECO:0000313" key="3">
    <source>
        <dbReference type="Proteomes" id="UP000655208"/>
    </source>
</evidence>
<protein>
    <submittedName>
        <fullName evidence="2">LysR family transcriptional regulator</fullName>
    </submittedName>
</protein>